<proteinExistence type="predicted"/>
<gene>
    <name evidence="2" type="ORF">DPX16_8049</name>
</gene>
<organism evidence="2 3">
    <name type="scientific">Anabarilius grahami</name>
    <name type="common">Kanglang fish</name>
    <name type="synonym">Barilius grahami</name>
    <dbReference type="NCBI Taxonomy" id="495550"/>
    <lineage>
        <taxon>Eukaryota</taxon>
        <taxon>Metazoa</taxon>
        <taxon>Chordata</taxon>
        <taxon>Craniata</taxon>
        <taxon>Vertebrata</taxon>
        <taxon>Euteleostomi</taxon>
        <taxon>Actinopterygii</taxon>
        <taxon>Neopterygii</taxon>
        <taxon>Teleostei</taxon>
        <taxon>Ostariophysi</taxon>
        <taxon>Cypriniformes</taxon>
        <taxon>Xenocyprididae</taxon>
        <taxon>Xenocypridinae</taxon>
        <taxon>Xenocypridinae incertae sedis</taxon>
        <taxon>Anabarilius</taxon>
    </lineage>
</organism>
<feature type="region of interest" description="Disordered" evidence="1">
    <location>
        <begin position="1"/>
        <end position="37"/>
    </location>
</feature>
<comment type="caution">
    <text evidence="2">The sequence shown here is derived from an EMBL/GenBank/DDBJ whole genome shotgun (WGS) entry which is preliminary data.</text>
</comment>
<dbReference type="AlphaFoldDB" id="A0A3N0XXM5"/>
<dbReference type="EMBL" id="RJVU01058740">
    <property type="protein sequence ID" value="ROJ94845.1"/>
    <property type="molecule type" value="Genomic_DNA"/>
</dbReference>
<reference evidence="2 3" key="1">
    <citation type="submission" date="2018-10" db="EMBL/GenBank/DDBJ databases">
        <title>Genome assembly for a Yunnan-Guizhou Plateau 3E fish, Anabarilius grahami (Regan), and its evolutionary and genetic applications.</title>
        <authorList>
            <person name="Jiang W."/>
        </authorList>
    </citation>
    <scope>NUCLEOTIDE SEQUENCE [LARGE SCALE GENOMIC DNA]</scope>
    <source>
        <strain evidence="2">AG-KIZ</strain>
        <tissue evidence="2">Muscle</tissue>
    </source>
</reference>
<accession>A0A3N0XXM5</accession>
<sequence>MHSGSFDSGPVCQPEPAAVPERPALLDTATEAPWSALPAPPKLSALLPLPRPSDPLKPACSVPPAPPWHSARTLDLLEPAWSVPPALPWHSAQTLDLLEPAWFVPPAPPWHSTTTLTWLEPQWSVPLAPPWPSVALISH</sequence>
<keyword evidence="3" id="KW-1185">Reference proteome</keyword>
<name>A0A3N0XXM5_ANAGA</name>
<evidence type="ECO:0000313" key="2">
    <source>
        <dbReference type="EMBL" id="ROJ94845.1"/>
    </source>
</evidence>
<evidence type="ECO:0000256" key="1">
    <source>
        <dbReference type="SAM" id="MobiDB-lite"/>
    </source>
</evidence>
<dbReference type="Proteomes" id="UP000281406">
    <property type="component" value="Unassembled WGS sequence"/>
</dbReference>
<evidence type="ECO:0000313" key="3">
    <source>
        <dbReference type="Proteomes" id="UP000281406"/>
    </source>
</evidence>
<protein>
    <submittedName>
        <fullName evidence="2">Uncharacterized protein</fullName>
    </submittedName>
</protein>